<organism evidence="2 3">
    <name type="scientific">Roseibium album</name>
    <dbReference type="NCBI Taxonomy" id="311410"/>
    <lineage>
        <taxon>Bacteria</taxon>
        <taxon>Pseudomonadati</taxon>
        <taxon>Pseudomonadota</taxon>
        <taxon>Alphaproteobacteria</taxon>
        <taxon>Hyphomicrobiales</taxon>
        <taxon>Stappiaceae</taxon>
        <taxon>Roseibium</taxon>
    </lineage>
</organism>
<protein>
    <submittedName>
        <fullName evidence="2">Uncharacterized protein</fullName>
    </submittedName>
</protein>
<keyword evidence="1" id="KW-0472">Membrane</keyword>
<keyword evidence="3" id="KW-1185">Reference proteome</keyword>
<gene>
    <name evidence="2" type="ORF">LA5096_03912</name>
</gene>
<dbReference type="RefSeq" id="WP_055112071.1">
    <property type="nucleotide sequence ID" value="NZ_CANKXR010000005.1"/>
</dbReference>
<evidence type="ECO:0000313" key="2">
    <source>
        <dbReference type="EMBL" id="CTQ74091.1"/>
    </source>
</evidence>
<feature type="transmembrane region" description="Helical" evidence="1">
    <location>
        <begin position="34"/>
        <end position="56"/>
    </location>
</feature>
<dbReference type="AlphaFoldDB" id="A0A0M6ZV69"/>
<dbReference type="EMBL" id="CXWC01000011">
    <property type="protein sequence ID" value="CTQ74091.1"/>
    <property type="molecule type" value="Genomic_DNA"/>
</dbReference>
<evidence type="ECO:0000256" key="1">
    <source>
        <dbReference type="SAM" id="Phobius"/>
    </source>
</evidence>
<accession>A0A0M6ZV69</accession>
<keyword evidence="1" id="KW-0812">Transmembrane</keyword>
<keyword evidence="1" id="KW-1133">Transmembrane helix</keyword>
<sequence length="62" mass="6885">MARAMTAVREVRNPDLGRSEPAALSKHRGTVATLSFLVAKNLLFWGSVSLSLYWLYAVTTFL</sequence>
<dbReference type="Proteomes" id="UP000049983">
    <property type="component" value="Unassembled WGS sequence"/>
</dbReference>
<name>A0A0M6ZV69_9HYPH</name>
<proteinExistence type="predicted"/>
<reference evidence="3" key="1">
    <citation type="submission" date="2015-07" db="EMBL/GenBank/DDBJ databases">
        <authorList>
            <person name="Rodrigo-Torres Lidia"/>
            <person name="Arahal R.David."/>
        </authorList>
    </citation>
    <scope>NUCLEOTIDE SEQUENCE [LARGE SCALE GENOMIC DNA]</scope>
    <source>
        <strain evidence="3">CECT 5096</strain>
    </source>
</reference>
<dbReference type="GeneID" id="97671236"/>
<evidence type="ECO:0000313" key="3">
    <source>
        <dbReference type="Proteomes" id="UP000049983"/>
    </source>
</evidence>